<evidence type="ECO:0000256" key="2">
    <source>
        <dbReference type="ARBA" id="ARBA00023002"/>
    </source>
</evidence>
<name>A0A315Z7X6_SEDFL</name>
<dbReference type="GO" id="GO:0016616">
    <property type="term" value="F:oxidoreductase activity, acting on the CH-OH group of donors, NAD or NADP as acceptor"/>
    <property type="evidence" value="ECO:0007669"/>
    <property type="project" value="UniProtKB-ARBA"/>
</dbReference>
<dbReference type="PANTHER" id="PTHR43115:SF4">
    <property type="entry name" value="DEHYDROGENASE_REDUCTASE SDR FAMILY MEMBER 11"/>
    <property type="match status" value="1"/>
</dbReference>
<gene>
    <name evidence="4" type="ORF">BC781_105219</name>
</gene>
<dbReference type="Gene3D" id="3.40.50.720">
    <property type="entry name" value="NAD(P)-binding Rossmann-like Domain"/>
    <property type="match status" value="1"/>
</dbReference>
<dbReference type="Pfam" id="PF00106">
    <property type="entry name" value="adh_short"/>
    <property type="match status" value="1"/>
</dbReference>
<comment type="similarity">
    <text evidence="1 3">Belongs to the short-chain dehydrogenases/reductases (SDR) family.</text>
</comment>
<dbReference type="RefSeq" id="WP_109620621.1">
    <property type="nucleotide sequence ID" value="NZ_QGDO01000005.1"/>
</dbReference>
<dbReference type="OrthoDB" id="9775296at2"/>
<reference evidence="4 5" key="1">
    <citation type="submission" date="2018-03" db="EMBL/GenBank/DDBJ databases">
        <title>Genomic Encyclopedia of Archaeal and Bacterial Type Strains, Phase II (KMG-II): from individual species to whole genera.</title>
        <authorList>
            <person name="Goeker M."/>
        </authorList>
    </citation>
    <scope>NUCLEOTIDE SEQUENCE [LARGE SCALE GENOMIC DNA]</scope>
    <source>
        <strain evidence="4 5">DSM 28229</strain>
    </source>
</reference>
<dbReference type="AlphaFoldDB" id="A0A315Z7X6"/>
<dbReference type="PRINTS" id="PR00080">
    <property type="entry name" value="SDRFAMILY"/>
</dbReference>
<keyword evidence="5" id="KW-1185">Reference proteome</keyword>
<dbReference type="PROSITE" id="PS00061">
    <property type="entry name" value="ADH_SHORT"/>
    <property type="match status" value="1"/>
</dbReference>
<sequence length="241" mass="26381">MSEKPLVVITGASSGIGEATAKLFSEKGYPLLLLARRIDKMEALNLPNTLCRKLDVTDRDAFKLVIKEAEDKFGPVDCLVNNAGLMQLSPFVAQNPTEWDNMIDVNVKGLLNGMHAVLESMYERKHGSIYNVSSVAGIKIFPNHSVYCGTKFSVHAISDAVREEAGANNVRVAVIAPGAVETELLGHTTNNDIIEGYEEWKKQIGGALIPEDIAHSILYAYEQPQRVNIREIVITCTGQEA</sequence>
<keyword evidence="2" id="KW-0560">Oxidoreductase</keyword>
<comment type="caution">
    <text evidence="4">The sequence shown here is derived from an EMBL/GenBank/DDBJ whole genome shotgun (WGS) entry which is preliminary data.</text>
</comment>
<dbReference type="Proteomes" id="UP000245535">
    <property type="component" value="Unassembled WGS sequence"/>
</dbReference>
<proteinExistence type="inferred from homology"/>
<dbReference type="InterPro" id="IPR020904">
    <property type="entry name" value="Sc_DH/Rdtase_CS"/>
</dbReference>
<evidence type="ECO:0000313" key="4">
    <source>
        <dbReference type="EMBL" id="PWJ40151.1"/>
    </source>
</evidence>
<dbReference type="InterPro" id="IPR002347">
    <property type="entry name" value="SDR_fam"/>
</dbReference>
<dbReference type="PANTHER" id="PTHR43115">
    <property type="entry name" value="DEHYDROGENASE/REDUCTASE SDR FAMILY MEMBER 11"/>
    <property type="match status" value="1"/>
</dbReference>
<dbReference type="FunFam" id="3.40.50.720:FF:000047">
    <property type="entry name" value="NADP-dependent L-serine/L-allo-threonine dehydrogenase"/>
    <property type="match status" value="1"/>
</dbReference>
<dbReference type="SUPFAM" id="SSF51735">
    <property type="entry name" value="NAD(P)-binding Rossmann-fold domains"/>
    <property type="match status" value="1"/>
</dbReference>
<dbReference type="EMBL" id="QGDO01000005">
    <property type="protein sequence ID" value="PWJ40151.1"/>
    <property type="molecule type" value="Genomic_DNA"/>
</dbReference>
<organism evidence="4 5">
    <name type="scientific">Sediminitomix flava</name>
    <dbReference type="NCBI Taxonomy" id="379075"/>
    <lineage>
        <taxon>Bacteria</taxon>
        <taxon>Pseudomonadati</taxon>
        <taxon>Bacteroidota</taxon>
        <taxon>Cytophagia</taxon>
        <taxon>Cytophagales</taxon>
        <taxon>Flammeovirgaceae</taxon>
        <taxon>Sediminitomix</taxon>
    </lineage>
</organism>
<evidence type="ECO:0000256" key="3">
    <source>
        <dbReference type="RuleBase" id="RU000363"/>
    </source>
</evidence>
<dbReference type="PRINTS" id="PR00081">
    <property type="entry name" value="GDHRDH"/>
</dbReference>
<evidence type="ECO:0000313" key="5">
    <source>
        <dbReference type="Proteomes" id="UP000245535"/>
    </source>
</evidence>
<dbReference type="InterPro" id="IPR036291">
    <property type="entry name" value="NAD(P)-bd_dom_sf"/>
</dbReference>
<protein>
    <submittedName>
        <fullName evidence="4">NADP-dependent 3-hydroxy acid dehydrogenase YdfG</fullName>
    </submittedName>
</protein>
<evidence type="ECO:0000256" key="1">
    <source>
        <dbReference type="ARBA" id="ARBA00006484"/>
    </source>
</evidence>
<accession>A0A315Z7X6</accession>